<reference evidence="1" key="1">
    <citation type="journal article" date="2011" name="PLoS Biol.">
        <title>Gene gain and loss during evolution of obligate parasitism in the white rust pathogen of Arabidopsis thaliana.</title>
        <authorList>
            <person name="Kemen E."/>
            <person name="Gardiner A."/>
            <person name="Schultz-Larsen T."/>
            <person name="Kemen A.C."/>
            <person name="Balmuth A.L."/>
            <person name="Robert-Seilaniantz A."/>
            <person name="Bailey K."/>
            <person name="Holub E."/>
            <person name="Studholme D.J."/>
            <person name="Maclean D."/>
            <person name="Jones J.D."/>
        </authorList>
    </citation>
    <scope>NUCLEOTIDE SEQUENCE</scope>
</reference>
<reference evidence="1" key="2">
    <citation type="submission" date="2011-02" db="EMBL/GenBank/DDBJ databases">
        <authorList>
            <person name="MacLean D."/>
        </authorList>
    </citation>
    <scope>NUCLEOTIDE SEQUENCE</scope>
</reference>
<dbReference type="AlphaFoldDB" id="F0WX42"/>
<name>F0WX42_9STRA</name>
<dbReference type="HOGENOM" id="CLU_1558071_0_0_1"/>
<sequence length="172" mass="19327">MCGDDKWCCGFVSCKIQTGVSLSTMEVGFIAASHAGRELLRLRQLFLEQGIKIAEPMKMRMENQAGTKQLESEKSTASAKHVDICFKFICQYAHAQAFQPIFAKPGEMIADLLTKALAVPRIAELRDMFKLIIMHTNDQICFSQVMCARSNPLRGRIKSKALLRMHVLVGYK</sequence>
<organism evidence="1">
    <name type="scientific">Albugo laibachii Nc14</name>
    <dbReference type="NCBI Taxonomy" id="890382"/>
    <lineage>
        <taxon>Eukaryota</taxon>
        <taxon>Sar</taxon>
        <taxon>Stramenopiles</taxon>
        <taxon>Oomycota</taxon>
        <taxon>Peronosporomycetes</taxon>
        <taxon>Albuginales</taxon>
        <taxon>Albuginaceae</taxon>
        <taxon>Albugo</taxon>
    </lineage>
</organism>
<dbReference type="EMBL" id="FR824386">
    <property type="protein sequence ID" value="CCA26031.1"/>
    <property type="molecule type" value="Genomic_DNA"/>
</dbReference>
<dbReference type="CDD" id="cd09272">
    <property type="entry name" value="RNase_HI_RT_Ty1"/>
    <property type="match status" value="1"/>
</dbReference>
<proteinExistence type="predicted"/>
<accession>F0WX42</accession>
<gene>
    <name evidence="1" type="primary">AlNc14C341G10799</name>
    <name evidence="1" type="ORF">ALNC14_121750</name>
</gene>
<evidence type="ECO:0000313" key="1">
    <source>
        <dbReference type="EMBL" id="CCA26031.1"/>
    </source>
</evidence>
<protein>
    <submittedName>
        <fullName evidence="1">AlNc14C341G10799 protein</fullName>
    </submittedName>
</protein>